<protein>
    <submittedName>
        <fullName evidence="2">Uncharacterized protein</fullName>
    </submittedName>
</protein>
<dbReference type="PANTHER" id="PTHR36911:SF1">
    <property type="entry name" value="LIM ZINC-BINDING DOMAIN-CONTAINING PROTEIN"/>
    <property type="match status" value="1"/>
</dbReference>
<feature type="region of interest" description="Disordered" evidence="1">
    <location>
        <begin position="88"/>
        <end position="115"/>
    </location>
</feature>
<organism evidence="2">
    <name type="scientific">Octopus bimaculoides</name>
    <name type="common">California two-spotted octopus</name>
    <dbReference type="NCBI Taxonomy" id="37653"/>
    <lineage>
        <taxon>Eukaryota</taxon>
        <taxon>Metazoa</taxon>
        <taxon>Spiralia</taxon>
        <taxon>Lophotrochozoa</taxon>
        <taxon>Mollusca</taxon>
        <taxon>Cephalopoda</taxon>
        <taxon>Coleoidea</taxon>
        <taxon>Octopodiformes</taxon>
        <taxon>Octopoda</taxon>
        <taxon>Incirrata</taxon>
        <taxon>Octopodidae</taxon>
        <taxon>Octopus</taxon>
    </lineage>
</organism>
<dbReference type="PANTHER" id="PTHR36911">
    <property type="entry name" value="LIM ZINC-BINDING DOMAIN-CONTAINING PROTEIN-RELATED"/>
    <property type="match status" value="1"/>
</dbReference>
<dbReference type="AlphaFoldDB" id="A0A0L8HRT7"/>
<feature type="region of interest" description="Disordered" evidence="1">
    <location>
        <begin position="143"/>
        <end position="163"/>
    </location>
</feature>
<feature type="region of interest" description="Disordered" evidence="1">
    <location>
        <begin position="290"/>
        <end position="317"/>
    </location>
</feature>
<reference evidence="2" key="1">
    <citation type="submission" date="2015-07" db="EMBL/GenBank/DDBJ databases">
        <title>MeaNS - Measles Nucleotide Surveillance Program.</title>
        <authorList>
            <person name="Tran T."/>
            <person name="Druce J."/>
        </authorList>
    </citation>
    <scope>NUCLEOTIDE SEQUENCE</scope>
    <source>
        <strain evidence="2">UCB-OBI-ISO-001</strain>
        <tissue evidence="2">Gonad</tissue>
    </source>
</reference>
<dbReference type="EMBL" id="KQ417431">
    <property type="protein sequence ID" value="KOF91992.1"/>
    <property type="molecule type" value="Genomic_DNA"/>
</dbReference>
<feature type="compositionally biased region" description="Polar residues" evidence="1">
    <location>
        <begin position="379"/>
        <end position="391"/>
    </location>
</feature>
<name>A0A0L8HRT7_OCTBM</name>
<feature type="region of interest" description="Disordered" evidence="1">
    <location>
        <begin position="371"/>
        <end position="391"/>
    </location>
</feature>
<feature type="compositionally biased region" description="Low complexity" evidence="1">
    <location>
        <begin position="101"/>
        <end position="114"/>
    </location>
</feature>
<feature type="compositionally biased region" description="Polar residues" evidence="1">
    <location>
        <begin position="143"/>
        <end position="153"/>
    </location>
</feature>
<feature type="compositionally biased region" description="Polar residues" evidence="1">
    <location>
        <begin position="304"/>
        <end position="314"/>
    </location>
</feature>
<proteinExistence type="predicted"/>
<accession>A0A0L8HRT7</accession>
<feature type="compositionally biased region" description="Polar residues" evidence="1">
    <location>
        <begin position="88"/>
        <end position="100"/>
    </location>
</feature>
<evidence type="ECO:0000313" key="2">
    <source>
        <dbReference type="EMBL" id="KOF91993.1"/>
    </source>
</evidence>
<sequence length="453" mass="49820">MNERNLHHHRQLHEWYELHKFNQLNNNNNNNNSGSGGGGGGGSGGGVGNMCVTASLTPYLSPQKAMWIENWRQEVNKAFFKIPDTQVSTTANTTAQSSETNNNNNNNNNNKNNNSIIANGVVVNSKLKNGILPKNGIKLNQSLNGHLSSQHTPAKSAEWKDQVSKSPLQLQSKVLSCSFSDLNLQPGYNLEKKSSRKRNGKFCPNDQNLLKFSDTKTSAKSVSSKDCQHARLNEVHVGVFPPSDESGEELFQSKPKDGVTTLALRSSSNSLLNVISVDDCRATVHYHTPHKSTTATAEGYQPLEQKNSPQSTTKTQKRLLKRLQARYLSQNGTDPTALCTSNHSSIASEHLEDSLCPATASKDFNAVTHDTIHKESSRTTKSNSFTASSDSPVFKRLNTNLRKHMKTLLQSQRNAVKSRLKPAERQSSTSGCCLRVCELQGDCNPSDEHLHSS</sequence>
<evidence type="ECO:0000256" key="1">
    <source>
        <dbReference type="SAM" id="MobiDB-lite"/>
    </source>
</evidence>
<dbReference type="EMBL" id="KQ417431">
    <property type="protein sequence ID" value="KOF91993.1"/>
    <property type="molecule type" value="Genomic_DNA"/>
</dbReference>
<gene>
    <name evidence="2" type="ORF">OCBIM_22007577mg</name>
</gene>